<gene>
    <name evidence="1" type="ORF">F5147DRAFT_767432</name>
</gene>
<dbReference type="GeneID" id="64703151"/>
<evidence type="ECO:0000313" key="2">
    <source>
        <dbReference type="Proteomes" id="UP000823399"/>
    </source>
</evidence>
<keyword evidence="2" id="KW-1185">Reference proteome</keyword>
<protein>
    <submittedName>
        <fullName evidence="1">Uncharacterized protein</fullName>
    </submittedName>
</protein>
<accession>A0A9P7FJM6</accession>
<dbReference type="AlphaFoldDB" id="A0A9P7FJM6"/>
<sequence length="107" mass="10834">MVQVQGRLGQGRGHSARGGVTAVQTTVFLGAGGAPPRGESSRVGTGVGRAGALFATACFILPERCLASTDTTWFHAAPAVSSDDPDSTLLLSSCTPTISFSLPLSSK</sequence>
<organism evidence="1 2">
    <name type="scientific">Suillus discolor</name>
    <dbReference type="NCBI Taxonomy" id="1912936"/>
    <lineage>
        <taxon>Eukaryota</taxon>
        <taxon>Fungi</taxon>
        <taxon>Dikarya</taxon>
        <taxon>Basidiomycota</taxon>
        <taxon>Agaricomycotina</taxon>
        <taxon>Agaricomycetes</taxon>
        <taxon>Agaricomycetidae</taxon>
        <taxon>Boletales</taxon>
        <taxon>Suillineae</taxon>
        <taxon>Suillaceae</taxon>
        <taxon>Suillus</taxon>
    </lineage>
</organism>
<comment type="caution">
    <text evidence="1">The sequence shown here is derived from an EMBL/GenBank/DDBJ whole genome shotgun (WGS) entry which is preliminary data.</text>
</comment>
<evidence type="ECO:0000313" key="1">
    <source>
        <dbReference type="EMBL" id="KAG2118668.1"/>
    </source>
</evidence>
<proteinExistence type="predicted"/>
<dbReference type="EMBL" id="JABBWM010000003">
    <property type="protein sequence ID" value="KAG2118668.1"/>
    <property type="molecule type" value="Genomic_DNA"/>
</dbReference>
<dbReference type="Proteomes" id="UP000823399">
    <property type="component" value="Unassembled WGS sequence"/>
</dbReference>
<name>A0A9P7FJM6_9AGAM</name>
<reference evidence="1" key="1">
    <citation type="journal article" date="2020" name="New Phytol.">
        <title>Comparative genomics reveals dynamic genome evolution in host specialist ectomycorrhizal fungi.</title>
        <authorList>
            <person name="Lofgren L.A."/>
            <person name="Nguyen N.H."/>
            <person name="Vilgalys R."/>
            <person name="Ruytinx J."/>
            <person name="Liao H.L."/>
            <person name="Branco S."/>
            <person name="Kuo A."/>
            <person name="LaButti K."/>
            <person name="Lipzen A."/>
            <person name="Andreopoulos W."/>
            <person name="Pangilinan J."/>
            <person name="Riley R."/>
            <person name="Hundley H."/>
            <person name="Na H."/>
            <person name="Barry K."/>
            <person name="Grigoriev I.V."/>
            <person name="Stajich J.E."/>
            <person name="Kennedy P.G."/>
        </authorList>
    </citation>
    <scope>NUCLEOTIDE SEQUENCE</scope>
    <source>
        <strain evidence="1">FC423</strain>
    </source>
</reference>
<dbReference type="RefSeq" id="XP_041298777.1">
    <property type="nucleotide sequence ID" value="XM_041440892.1"/>
</dbReference>